<dbReference type="SUPFAM" id="SSF57362">
    <property type="entry name" value="BPTI-like"/>
    <property type="match status" value="1"/>
</dbReference>
<dbReference type="CDD" id="cd00109">
    <property type="entry name" value="Kunitz-type"/>
    <property type="match status" value="1"/>
</dbReference>
<feature type="domain" description="Tudor" evidence="7">
    <location>
        <begin position="698"/>
        <end position="755"/>
    </location>
</feature>
<evidence type="ECO:0000259" key="7">
    <source>
        <dbReference type="PROSITE" id="PS50304"/>
    </source>
</evidence>
<dbReference type="PhylomeDB" id="T1J3I9"/>
<dbReference type="AlphaFoldDB" id="T1J3I9"/>
<feature type="compositionally biased region" description="Polar residues" evidence="5">
    <location>
        <begin position="122"/>
        <end position="148"/>
    </location>
</feature>
<evidence type="ECO:0000259" key="8">
    <source>
        <dbReference type="PROSITE" id="PS51644"/>
    </source>
</evidence>
<dbReference type="PANTHER" id="PTHR22948">
    <property type="entry name" value="TUDOR DOMAIN CONTAINING PROTEIN"/>
    <property type="match status" value="1"/>
</dbReference>
<feature type="domain" description="Tudor" evidence="7">
    <location>
        <begin position="918"/>
        <end position="978"/>
    </location>
</feature>
<reference evidence="10" key="1">
    <citation type="submission" date="2011-05" db="EMBL/GenBank/DDBJ databases">
        <authorList>
            <person name="Richards S.R."/>
            <person name="Qu J."/>
            <person name="Jiang H."/>
            <person name="Jhangiani S.N."/>
            <person name="Agravi P."/>
            <person name="Goodspeed R."/>
            <person name="Gross S."/>
            <person name="Mandapat C."/>
            <person name="Jackson L."/>
            <person name="Mathew T."/>
            <person name="Pu L."/>
            <person name="Thornton R."/>
            <person name="Saada N."/>
            <person name="Wilczek-Boney K.B."/>
            <person name="Lee S."/>
            <person name="Kovar C."/>
            <person name="Wu Y."/>
            <person name="Scherer S.E."/>
            <person name="Worley K.C."/>
            <person name="Muzny D.M."/>
            <person name="Gibbs R."/>
        </authorList>
    </citation>
    <scope>NUCLEOTIDE SEQUENCE</scope>
    <source>
        <strain evidence="10">Brora</strain>
    </source>
</reference>
<dbReference type="InterPro" id="IPR025605">
    <property type="entry name" value="OST-HTH/LOTUS_dom"/>
</dbReference>
<dbReference type="PROSITE" id="PS50304">
    <property type="entry name" value="TUDOR"/>
    <property type="match status" value="2"/>
</dbReference>
<feature type="compositionally biased region" description="Low complexity" evidence="5">
    <location>
        <begin position="181"/>
        <end position="192"/>
    </location>
</feature>
<evidence type="ECO:0000313" key="9">
    <source>
        <dbReference type="EnsemblMetazoa" id="SMAR008155-PA"/>
    </source>
</evidence>
<evidence type="ECO:0000256" key="1">
    <source>
        <dbReference type="ARBA" id="ARBA00004496"/>
    </source>
</evidence>
<evidence type="ECO:0008006" key="11">
    <source>
        <dbReference type="Google" id="ProtNLM"/>
    </source>
</evidence>
<dbReference type="SMART" id="SM00333">
    <property type="entry name" value="TUDOR"/>
    <property type="match status" value="3"/>
</dbReference>
<evidence type="ECO:0000313" key="10">
    <source>
        <dbReference type="Proteomes" id="UP000014500"/>
    </source>
</evidence>
<dbReference type="CDD" id="cd20379">
    <property type="entry name" value="Tudor_dTUD-like"/>
    <property type="match status" value="1"/>
</dbReference>
<dbReference type="eggNOG" id="KOG2039">
    <property type="taxonomic scope" value="Eukaryota"/>
</dbReference>
<dbReference type="InterPro" id="IPR050621">
    <property type="entry name" value="Tudor_domain_containing"/>
</dbReference>
<dbReference type="InterPro" id="IPR002999">
    <property type="entry name" value="Tudor"/>
</dbReference>
<dbReference type="EnsemblMetazoa" id="SMAR008155-RA">
    <property type="protein sequence ID" value="SMAR008155-PA"/>
    <property type="gene ID" value="SMAR008155"/>
</dbReference>
<evidence type="ECO:0000256" key="5">
    <source>
        <dbReference type="SAM" id="MobiDB-lite"/>
    </source>
</evidence>
<keyword evidence="4" id="KW-0221">Differentiation</keyword>
<dbReference type="GO" id="GO:0030154">
    <property type="term" value="P:cell differentiation"/>
    <property type="evidence" value="ECO:0007669"/>
    <property type="project" value="UniProtKB-ARBA"/>
</dbReference>
<evidence type="ECO:0000256" key="2">
    <source>
        <dbReference type="ARBA" id="ARBA00022490"/>
    </source>
</evidence>
<accession>T1J3I9</accession>
<reference evidence="9" key="2">
    <citation type="submission" date="2015-02" db="UniProtKB">
        <authorList>
            <consortium name="EnsemblMetazoa"/>
        </authorList>
    </citation>
    <scope>IDENTIFICATION</scope>
</reference>
<dbReference type="Pfam" id="PF12872">
    <property type="entry name" value="OST-HTH"/>
    <property type="match status" value="1"/>
</dbReference>
<dbReference type="EMBL" id="JH431827">
    <property type="status" value="NOT_ANNOTATED_CDS"/>
    <property type="molecule type" value="Genomic_DNA"/>
</dbReference>
<evidence type="ECO:0000256" key="3">
    <source>
        <dbReference type="ARBA" id="ARBA00022737"/>
    </source>
</evidence>
<dbReference type="InterPro" id="IPR002223">
    <property type="entry name" value="Kunitz_BPTI"/>
</dbReference>
<dbReference type="InterPro" id="IPR041966">
    <property type="entry name" value="LOTUS-like"/>
</dbReference>
<feature type="compositionally biased region" description="Low complexity" evidence="5">
    <location>
        <begin position="149"/>
        <end position="162"/>
    </location>
</feature>
<organism evidence="9 10">
    <name type="scientific">Strigamia maritima</name>
    <name type="common">European centipede</name>
    <name type="synonym">Geophilus maritimus</name>
    <dbReference type="NCBI Taxonomy" id="126957"/>
    <lineage>
        <taxon>Eukaryota</taxon>
        <taxon>Metazoa</taxon>
        <taxon>Ecdysozoa</taxon>
        <taxon>Arthropoda</taxon>
        <taxon>Myriapoda</taxon>
        <taxon>Chilopoda</taxon>
        <taxon>Pleurostigmophora</taxon>
        <taxon>Geophilomorpha</taxon>
        <taxon>Linotaeniidae</taxon>
        <taxon>Strigamia</taxon>
    </lineage>
</organism>
<evidence type="ECO:0000256" key="4">
    <source>
        <dbReference type="ARBA" id="ARBA00022871"/>
    </source>
</evidence>
<dbReference type="SMART" id="SM00131">
    <property type="entry name" value="KU"/>
    <property type="match status" value="1"/>
</dbReference>
<dbReference type="GO" id="GO:0007283">
    <property type="term" value="P:spermatogenesis"/>
    <property type="evidence" value="ECO:0007669"/>
    <property type="project" value="UniProtKB-KW"/>
</dbReference>
<dbReference type="InterPro" id="IPR036880">
    <property type="entry name" value="Kunitz_BPTI_sf"/>
</dbReference>
<feature type="region of interest" description="Disordered" evidence="5">
    <location>
        <begin position="180"/>
        <end position="201"/>
    </location>
</feature>
<dbReference type="STRING" id="126957.T1J3I9"/>
<dbReference type="SUPFAM" id="SSF63748">
    <property type="entry name" value="Tudor/PWWP/MBT"/>
    <property type="match status" value="3"/>
</dbReference>
<comment type="subcellular location">
    <subcellularLocation>
        <location evidence="1">Cytoplasm</location>
    </subcellularLocation>
</comment>
<dbReference type="GO" id="GO:0004867">
    <property type="term" value="F:serine-type endopeptidase inhibitor activity"/>
    <property type="evidence" value="ECO:0007669"/>
    <property type="project" value="InterPro"/>
</dbReference>
<protein>
    <recommendedName>
        <fullName evidence="11">Tudor domain-containing protein 7</fullName>
    </recommendedName>
</protein>
<keyword evidence="4" id="KW-0744">Spermatogenesis</keyword>
<name>T1J3I9_STRMM</name>
<dbReference type="Proteomes" id="UP000014500">
    <property type="component" value="Unassembled WGS sequence"/>
</dbReference>
<dbReference type="CDD" id="cd09972">
    <property type="entry name" value="LOTUS_TDRD_OSKAR"/>
    <property type="match status" value="1"/>
</dbReference>
<dbReference type="Gene3D" id="3.30.420.610">
    <property type="entry name" value="LOTUS domain-like"/>
    <property type="match status" value="2"/>
</dbReference>
<dbReference type="HOGENOM" id="CLU_283554_0_0_1"/>
<dbReference type="Gene3D" id="4.10.410.10">
    <property type="entry name" value="Pancreatic trypsin inhibitor Kunitz domain"/>
    <property type="match status" value="1"/>
</dbReference>
<keyword evidence="3" id="KW-0677">Repeat</keyword>
<dbReference type="Gene3D" id="2.30.30.140">
    <property type="match status" value="3"/>
</dbReference>
<dbReference type="PROSITE" id="PS50279">
    <property type="entry name" value="BPTI_KUNITZ_2"/>
    <property type="match status" value="1"/>
</dbReference>
<dbReference type="InterPro" id="IPR020901">
    <property type="entry name" value="Prtase_inh_Kunz-CS"/>
</dbReference>
<dbReference type="eggNOG" id="KOG3540">
    <property type="taxonomic scope" value="Eukaryota"/>
</dbReference>
<dbReference type="GO" id="GO:0005737">
    <property type="term" value="C:cytoplasm"/>
    <property type="evidence" value="ECO:0007669"/>
    <property type="project" value="UniProtKB-SubCell"/>
</dbReference>
<dbReference type="PRINTS" id="PR00759">
    <property type="entry name" value="BASICPTASE"/>
</dbReference>
<dbReference type="PANTHER" id="PTHR22948:SF29">
    <property type="entry name" value="FI02030P-RELATED"/>
    <property type="match status" value="1"/>
</dbReference>
<dbReference type="Pfam" id="PF00567">
    <property type="entry name" value="TUDOR"/>
    <property type="match status" value="3"/>
</dbReference>
<keyword evidence="2" id="KW-0963">Cytoplasm</keyword>
<feature type="region of interest" description="Disordered" evidence="5">
    <location>
        <begin position="114"/>
        <end position="166"/>
    </location>
</feature>
<feature type="domain" description="BPTI/Kunitz inhibitor" evidence="6">
    <location>
        <begin position="1063"/>
        <end position="1113"/>
    </location>
</feature>
<dbReference type="Gene3D" id="2.40.50.90">
    <property type="match status" value="3"/>
</dbReference>
<dbReference type="Pfam" id="PF00014">
    <property type="entry name" value="Kunitz_BPTI"/>
    <property type="match status" value="1"/>
</dbReference>
<dbReference type="OMA" id="LYQLENW"/>
<feature type="domain" description="HTH OST-type" evidence="8">
    <location>
        <begin position="4"/>
        <end position="78"/>
    </location>
</feature>
<keyword evidence="10" id="KW-1185">Reference proteome</keyword>
<proteinExistence type="predicted"/>
<dbReference type="PROSITE" id="PS00280">
    <property type="entry name" value="BPTI_KUNITZ_1"/>
    <property type="match status" value="1"/>
</dbReference>
<dbReference type="InterPro" id="IPR035437">
    <property type="entry name" value="SNase_OB-fold_sf"/>
</dbReference>
<evidence type="ECO:0000259" key="6">
    <source>
        <dbReference type="PROSITE" id="PS50279"/>
    </source>
</evidence>
<dbReference type="PROSITE" id="PS51644">
    <property type="entry name" value="HTH_OST"/>
    <property type="match status" value="1"/>
</dbReference>
<sequence>MENDKLETEKLLRSVLQSCKNGVLLRQLEHDYRFITGDPIPFLKFGYSSLELYLRTIPTVVKLTNGPNGVTAEAVADKSTSHIAELVSRQLVTKSKAKSNKKPFANRNFRSCSRSSNVSFSAGSYSNKGNNTQSANYHSNRSTNNVQFSASNSNSHSTNNNDSYRKPQYEIAPRFLKEATARQTTARSTTSISPPPTRSVIMPNETATCKFVPLQTPAEPRNVKREVKLPKLTIPPAALLTTPSPTLTSPGAYFTTLPLKSPLLPTPPVPKQTRIPTPPIPKQPLLPTPSSIYNDRWQNLTSKCTENGNGPVRSEPPRLPIRDRLSSYTQMLEQYVNSNKLGLPIFTLIPLPEIRGYMASVKIDDQSFSSYPIENLSPDQAREIAAEKAINALALLQNYKCGVVSDEIPSRYKEEYDQNLPDGWLKIILMRNNIHAETHNGRTILYPEKPKEVATDKDNGVGDSHFECLEVYLCHAVSTTSIFVRMDAFEVLGIQMEEECSNYKTNIATCDIIVGERYAAHFDGCWHRVTVMSLHTNKVLCKFIDNGDYDYVDSTSIQTLKPELLELEDQAVEFQLQGLEEYAEHPTSFLALQDECGKIFVAIKHRGNPKSIVLYDTSQDDENENINVKIKSKILEGDITPALPNTGIVCDKPVYISHVLSNGNIYVQIQNECYDFVEELLTSIRKNCDAIPSVTTENVRLGEANYIAKYDGEWYRARNDGFDGDQMKVFFIDFGNSETVPIGNIKNLLPVDEILPKLPPLAFKCKLFGVPPSENLDWNQAATHKLSELALDERVLLKVVIPATSETIPAVEIFKRLQPDNQLIAIKETLNLDMDLFWPKITGCNSISPEPELNMNILKPPELPNVGCYMNVQVSLTASPWNFRCQLYDTFMSFEELTEDMQKYYDKQENLVTMEAKSIKTGRFFACKHLEDKLWYRVQVKGYDATISVMSLYYIDFGDTVVATLNEIQPLINSFKTLPYQAIFCKLFGVSPTNKDWRPEDCVRFQQLVEKKMFVAEVCSKCTDDDMLTLGVKLIDTSCDEMDIDIGSLLVEEGRSASKHPYCDNPAKKGNCDGEIQRFYYDEKSHSCKKFIYTGCDGNENNFHTEAQCMEFCSENSSTGSSQR</sequence>
<dbReference type="SUPFAM" id="SSF54768">
    <property type="entry name" value="dsRNA-binding domain-like"/>
    <property type="match status" value="1"/>
</dbReference>